<feature type="compositionally biased region" description="Basic and acidic residues" evidence="2">
    <location>
        <begin position="17"/>
        <end position="33"/>
    </location>
</feature>
<gene>
    <name evidence="3" type="primary">LOC112277552</name>
</gene>
<dbReference type="Gramene" id="Pp3c25_11300V3.2">
    <property type="protein sequence ID" value="Pp3c25_11300V3.2"/>
    <property type="gene ID" value="Pp3c25_11300"/>
</dbReference>
<protein>
    <recommendedName>
        <fullName evidence="5">HMA domain-containing protein</fullName>
    </recommendedName>
</protein>
<dbReference type="PANTHER" id="PTHR22814:SF336">
    <property type="entry name" value="HEAVY METAL-ASSOCIATED ISOPRENYLATED PLANT PROTEIN 23"/>
    <property type="match status" value="1"/>
</dbReference>
<evidence type="ECO:0000256" key="1">
    <source>
        <dbReference type="ARBA" id="ARBA00022723"/>
    </source>
</evidence>
<feature type="region of interest" description="Disordered" evidence="2">
    <location>
        <begin position="104"/>
        <end position="131"/>
    </location>
</feature>
<name>A0A7I4CSN7_PHYPA</name>
<sequence length="319" mass="35291">MGNFMSMDAARSSRSSSIERDETEYDSKLRNVESVENTTAPETSAIKGESSSQPASSSQGLPEKSDAAGIVDDDMRVILRAKIQESGVGKLRVPEFRPSGCCDCEETESDDDDLCSTSSDDSEESYNPFGSGVIPPVLPDIQLRVPMEDEVDVQRVKNALMIKGVLDVVCDEERQIVTVTGIVPASRILKKVRKVNRQARVISTASPFAGFINPNFRSSTFAALDEEDSHGNNGGIDIPIPRSTPNFVVHQHRLRPTFQRYTFHNSPHSPYLRTFSPSDLSPANSPPDCVTGDAYDHHRQFDSSFFDDELFLDTEFVLY</sequence>
<dbReference type="Proteomes" id="UP000006727">
    <property type="component" value="Chromosome 25"/>
</dbReference>
<dbReference type="GO" id="GO:0046872">
    <property type="term" value="F:metal ion binding"/>
    <property type="evidence" value="ECO:0007669"/>
    <property type="project" value="UniProtKB-KW"/>
</dbReference>
<dbReference type="InterPro" id="IPR006121">
    <property type="entry name" value="HMA_dom"/>
</dbReference>
<evidence type="ECO:0000313" key="4">
    <source>
        <dbReference type="Proteomes" id="UP000006727"/>
    </source>
</evidence>
<accession>A0A7I4CSN7</accession>
<reference evidence="3 4" key="2">
    <citation type="journal article" date="2018" name="Plant J.">
        <title>The Physcomitrella patens chromosome-scale assembly reveals moss genome structure and evolution.</title>
        <authorList>
            <person name="Lang D."/>
            <person name="Ullrich K.K."/>
            <person name="Murat F."/>
            <person name="Fuchs J."/>
            <person name="Jenkins J."/>
            <person name="Haas F.B."/>
            <person name="Piednoel M."/>
            <person name="Gundlach H."/>
            <person name="Van Bel M."/>
            <person name="Meyberg R."/>
            <person name="Vives C."/>
            <person name="Morata J."/>
            <person name="Symeonidi A."/>
            <person name="Hiss M."/>
            <person name="Muchero W."/>
            <person name="Kamisugi Y."/>
            <person name="Saleh O."/>
            <person name="Blanc G."/>
            <person name="Decker E.L."/>
            <person name="van Gessel N."/>
            <person name="Grimwood J."/>
            <person name="Hayes R.D."/>
            <person name="Graham S.W."/>
            <person name="Gunter L.E."/>
            <person name="McDaniel S.F."/>
            <person name="Hoernstein S.N.W."/>
            <person name="Larsson A."/>
            <person name="Li F.W."/>
            <person name="Perroud P.F."/>
            <person name="Phillips J."/>
            <person name="Ranjan P."/>
            <person name="Rokshar D.S."/>
            <person name="Rothfels C.J."/>
            <person name="Schneider L."/>
            <person name="Shu S."/>
            <person name="Stevenson D.W."/>
            <person name="Thummler F."/>
            <person name="Tillich M."/>
            <person name="Villarreal Aguilar J.C."/>
            <person name="Widiez T."/>
            <person name="Wong G.K."/>
            <person name="Wymore A."/>
            <person name="Zhang Y."/>
            <person name="Zimmer A.D."/>
            <person name="Quatrano R.S."/>
            <person name="Mayer K.F.X."/>
            <person name="Goodstein D."/>
            <person name="Casacuberta J.M."/>
            <person name="Vandepoele K."/>
            <person name="Reski R."/>
            <person name="Cuming A.C."/>
            <person name="Tuskan G.A."/>
            <person name="Maumus F."/>
            <person name="Salse J."/>
            <person name="Schmutz J."/>
            <person name="Rensing S.A."/>
        </authorList>
    </citation>
    <scope>NUCLEOTIDE SEQUENCE [LARGE SCALE GENOMIC DNA]</scope>
    <source>
        <strain evidence="3 4">cv. Gransden 2004</strain>
    </source>
</reference>
<dbReference type="EMBL" id="ABEU02000025">
    <property type="status" value="NOT_ANNOTATED_CDS"/>
    <property type="molecule type" value="Genomic_DNA"/>
</dbReference>
<evidence type="ECO:0000313" key="3">
    <source>
        <dbReference type="EnsemblPlants" id="Pp3c25_11300V3.2"/>
    </source>
</evidence>
<dbReference type="EnsemblPlants" id="Pp3c25_11300V3.2">
    <property type="protein sequence ID" value="Pp3c25_11300V3.2"/>
    <property type="gene ID" value="Pp3c25_11300"/>
</dbReference>
<reference evidence="3 4" key="1">
    <citation type="journal article" date="2008" name="Science">
        <title>The Physcomitrella genome reveals evolutionary insights into the conquest of land by plants.</title>
        <authorList>
            <person name="Rensing S."/>
            <person name="Lang D."/>
            <person name="Zimmer A."/>
            <person name="Terry A."/>
            <person name="Salamov A."/>
            <person name="Shapiro H."/>
            <person name="Nishiyama T."/>
            <person name="Perroud P.-F."/>
            <person name="Lindquist E."/>
            <person name="Kamisugi Y."/>
            <person name="Tanahashi T."/>
            <person name="Sakakibara K."/>
            <person name="Fujita T."/>
            <person name="Oishi K."/>
            <person name="Shin-I T."/>
            <person name="Kuroki Y."/>
            <person name="Toyoda A."/>
            <person name="Suzuki Y."/>
            <person name="Hashimoto A."/>
            <person name="Yamaguchi K."/>
            <person name="Sugano A."/>
            <person name="Kohara Y."/>
            <person name="Fujiyama A."/>
            <person name="Anterola A."/>
            <person name="Aoki S."/>
            <person name="Ashton N."/>
            <person name="Barbazuk W.B."/>
            <person name="Barker E."/>
            <person name="Bennetzen J."/>
            <person name="Bezanilla M."/>
            <person name="Blankenship R."/>
            <person name="Cho S.H."/>
            <person name="Dutcher S."/>
            <person name="Estelle M."/>
            <person name="Fawcett J.A."/>
            <person name="Gundlach H."/>
            <person name="Hanada K."/>
            <person name="Heyl A."/>
            <person name="Hicks K.A."/>
            <person name="Hugh J."/>
            <person name="Lohr M."/>
            <person name="Mayer K."/>
            <person name="Melkozernov A."/>
            <person name="Murata T."/>
            <person name="Nelson D."/>
            <person name="Pils B."/>
            <person name="Prigge M."/>
            <person name="Reiss B."/>
            <person name="Renner T."/>
            <person name="Rombauts S."/>
            <person name="Rushton P."/>
            <person name="Sanderfoot A."/>
            <person name="Schween G."/>
            <person name="Shiu S.-H."/>
            <person name="Stueber K."/>
            <person name="Theodoulou F.L."/>
            <person name="Tu H."/>
            <person name="Van de Peer Y."/>
            <person name="Verrier P.J."/>
            <person name="Waters E."/>
            <person name="Wood A."/>
            <person name="Yang L."/>
            <person name="Cove D."/>
            <person name="Cuming A."/>
            <person name="Hasebe M."/>
            <person name="Lucas S."/>
            <person name="Mishler D.B."/>
            <person name="Reski R."/>
            <person name="Grigoriev I."/>
            <person name="Quatrano R.S."/>
            <person name="Boore J.L."/>
        </authorList>
    </citation>
    <scope>NUCLEOTIDE SEQUENCE [LARGE SCALE GENOMIC DNA]</scope>
    <source>
        <strain evidence="3 4">cv. Gransden 2004</strain>
    </source>
</reference>
<feature type="region of interest" description="Disordered" evidence="2">
    <location>
        <begin position="1"/>
        <end position="69"/>
    </location>
</feature>
<dbReference type="SUPFAM" id="SSF55008">
    <property type="entry name" value="HMA, heavy metal-associated domain"/>
    <property type="match status" value="1"/>
</dbReference>
<organism evidence="3 4">
    <name type="scientific">Physcomitrium patens</name>
    <name type="common">Spreading-leaved earth moss</name>
    <name type="synonym">Physcomitrella patens</name>
    <dbReference type="NCBI Taxonomy" id="3218"/>
    <lineage>
        <taxon>Eukaryota</taxon>
        <taxon>Viridiplantae</taxon>
        <taxon>Streptophyta</taxon>
        <taxon>Embryophyta</taxon>
        <taxon>Bryophyta</taxon>
        <taxon>Bryophytina</taxon>
        <taxon>Bryopsida</taxon>
        <taxon>Funariidae</taxon>
        <taxon>Funariales</taxon>
        <taxon>Funariaceae</taxon>
        <taxon>Physcomitrium</taxon>
    </lineage>
</organism>
<feature type="compositionally biased region" description="Acidic residues" evidence="2">
    <location>
        <begin position="104"/>
        <end position="124"/>
    </location>
</feature>
<reference evidence="3" key="3">
    <citation type="submission" date="2020-12" db="UniProtKB">
        <authorList>
            <consortium name="EnsemblPlants"/>
        </authorList>
    </citation>
    <scope>IDENTIFICATION</scope>
</reference>
<keyword evidence="1" id="KW-0479">Metal-binding</keyword>
<feature type="compositionally biased region" description="Low complexity" evidence="2">
    <location>
        <begin position="50"/>
        <end position="59"/>
    </location>
</feature>
<dbReference type="AlphaFoldDB" id="A0A7I4CSN7"/>
<keyword evidence="4" id="KW-1185">Reference proteome</keyword>
<evidence type="ECO:0008006" key="5">
    <source>
        <dbReference type="Google" id="ProtNLM"/>
    </source>
</evidence>
<evidence type="ECO:0000256" key="2">
    <source>
        <dbReference type="SAM" id="MobiDB-lite"/>
    </source>
</evidence>
<dbReference type="PANTHER" id="PTHR22814">
    <property type="entry name" value="COPPER TRANSPORT PROTEIN ATOX1-RELATED"/>
    <property type="match status" value="1"/>
</dbReference>
<dbReference type="InterPro" id="IPR036163">
    <property type="entry name" value="HMA_dom_sf"/>
</dbReference>
<feature type="compositionally biased region" description="Low complexity" evidence="2">
    <location>
        <begin position="1"/>
        <end position="16"/>
    </location>
</feature>
<proteinExistence type="predicted"/>
<dbReference type="CDD" id="cd00371">
    <property type="entry name" value="HMA"/>
    <property type="match status" value="1"/>
</dbReference>